<accession>A0A2Z5PLY4</accession>
<keyword evidence="4 9" id="KW-1003">Cell membrane</keyword>
<dbReference type="GO" id="GO:0005283">
    <property type="term" value="F:amino acid:sodium symporter activity"/>
    <property type="evidence" value="ECO:0007669"/>
    <property type="project" value="InterPro"/>
</dbReference>
<evidence type="ECO:0000313" key="11">
    <source>
        <dbReference type="Proteomes" id="UP000263689"/>
    </source>
</evidence>
<evidence type="ECO:0000256" key="1">
    <source>
        <dbReference type="ARBA" id="ARBA00004651"/>
    </source>
</evidence>
<feature type="transmembrane region" description="Helical" evidence="9">
    <location>
        <begin position="95"/>
        <end position="112"/>
    </location>
</feature>
<dbReference type="KEGG" id="mmao:MMOS7_16190"/>
<feature type="transmembrane region" description="Helical" evidence="9">
    <location>
        <begin position="431"/>
        <end position="449"/>
    </location>
</feature>
<feature type="transmembrane region" description="Helical" evidence="9">
    <location>
        <begin position="214"/>
        <end position="239"/>
    </location>
</feature>
<feature type="transmembrane region" description="Helical" evidence="9">
    <location>
        <begin position="362"/>
        <end position="385"/>
    </location>
</feature>
<keyword evidence="7 9" id="KW-1133">Transmembrane helix</keyword>
<sequence length="465" mass="48835">MDFVSLVNTVNSFVWGPYMLVLLLGTGIFLTLRLGFMQIHTLPYALKLAFSKHQDETSEGDISHFQALMTALAATIGTGNIAGVATAYVLGGPGAIFWMWVTAFFGMATKYAEAVLAIKYRTVDDNGEMAGGPMYFLEKGLPDHGLGKILGVAFAFFGAFAAFGIGNMVQTNSVADAVASNFGVDPLITGFVLAIFTAAVILGGIKSIGKATGIIVPFMAVFYILAGLVILAMNIGYIIPAFGTIFSSAFNFSAGFGALIGTAIMWGVKRGVFSNEAGLGSAPIAAAAAKTDHPGRQALVSMTGTFLDTIVVCTITGLVLTIAGLKAFPDLVGKTGAELTTAAFGSLLPYSHLMIGGNETSLGALLVTIGLIFFAYSTVLGWSYYGEKCFEYLIGTKGIRLYRIAFVLVAFWGATASLPLVWNIADTLNGAMAIPNLIGLLLLSGVVVSETKAFNEIRKNEAKNA</sequence>
<dbReference type="EMBL" id="AP011528">
    <property type="protein sequence ID" value="BAP63705.1"/>
    <property type="molecule type" value="Genomic_DNA"/>
</dbReference>
<dbReference type="InterPro" id="IPR001463">
    <property type="entry name" value="Na/Ala_symport"/>
</dbReference>
<protein>
    <submittedName>
        <fullName evidence="10">Na+/alanine symporter</fullName>
    </submittedName>
</protein>
<feature type="transmembrane region" description="Helical" evidence="9">
    <location>
        <begin position="186"/>
        <end position="205"/>
    </location>
</feature>
<reference evidence="10 11" key="1">
    <citation type="submission" date="2009-06" db="EMBL/GenBank/DDBJ databases">
        <title>Molecular Evidence for Microbiologically Influenced Corrosion from genome of Methanogen.</title>
        <authorList>
            <person name="Ito N."/>
            <person name="Tsurumaru H."/>
            <person name="Shimizu A."/>
            <person name="Harada T."/>
            <person name="Hosoyama A."/>
            <person name="Horikawa H."/>
            <person name="Wakai S."/>
            <person name="Sasaki K."/>
            <person name="Nishijima K."/>
            <person name="Ataku H."/>
            <person name="Yamazaki J."/>
            <person name="Mise M."/>
            <person name="Yamazaki S."/>
            <person name="Tanikawa S."/>
            <person name="Harayama S."/>
            <person name="Fujita N."/>
        </authorList>
    </citation>
    <scope>NUCLEOTIDE SEQUENCE [LARGE SCALE GENOMIC DNA]</scope>
    <source>
        <strain evidence="11">OS7 ( NBRC 103642)</strain>
    </source>
</reference>
<name>A0A2Z5PLY4_METMI</name>
<dbReference type="RefSeq" id="WP_119846101.1">
    <property type="nucleotide sequence ID" value="NZ_AP011528.1"/>
</dbReference>
<keyword evidence="8 9" id="KW-0472">Membrane</keyword>
<evidence type="ECO:0000256" key="4">
    <source>
        <dbReference type="ARBA" id="ARBA00022475"/>
    </source>
</evidence>
<dbReference type="Proteomes" id="UP000263689">
    <property type="component" value="Chromosome"/>
</dbReference>
<comment type="subcellular location">
    <subcellularLocation>
        <location evidence="1 9">Cell membrane</location>
        <topology evidence="1 9">Multi-pass membrane protein</topology>
    </subcellularLocation>
</comment>
<evidence type="ECO:0000256" key="7">
    <source>
        <dbReference type="ARBA" id="ARBA00022989"/>
    </source>
</evidence>
<evidence type="ECO:0000256" key="2">
    <source>
        <dbReference type="ARBA" id="ARBA00009261"/>
    </source>
</evidence>
<feature type="transmembrane region" description="Helical" evidence="9">
    <location>
        <begin position="405"/>
        <end position="425"/>
    </location>
</feature>
<evidence type="ECO:0000313" key="10">
    <source>
        <dbReference type="EMBL" id="BAP63705.1"/>
    </source>
</evidence>
<feature type="transmembrane region" description="Helical" evidence="9">
    <location>
        <begin position="20"/>
        <end position="46"/>
    </location>
</feature>
<keyword evidence="5 9" id="KW-0812">Transmembrane</keyword>
<dbReference type="FunFam" id="1.20.1740.10:FF:000004">
    <property type="entry name" value="Sodium:alanine symporter family protein"/>
    <property type="match status" value="1"/>
</dbReference>
<dbReference type="AlphaFoldDB" id="A0A2Z5PLY4"/>
<gene>
    <name evidence="10" type="ORF">MMOS7_16190</name>
</gene>
<evidence type="ECO:0000256" key="6">
    <source>
        <dbReference type="ARBA" id="ARBA00022847"/>
    </source>
</evidence>
<comment type="similarity">
    <text evidence="2 9">Belongs to the alanine or glycine:cation symporter (AGCS) (TC 2.A.25) family.</text>
</comment>
<feature type="transmembrane region" description="Helical" evidence="9">
    <location>
        <begin position="245"/>
        <end position="268"/>
    </location>
</feature>
<dbReference type="PANTHER" id="PTHR30330:SF3">
    <property type="entry name" value="TRANSCRIPTIONAL REGULATOR, LRP FAMILY"/>
    <property type="match status" value="1"/>
</dbReference>
<organism evidence="10 11">
    <name type="scientific">Methanococcus maripaludis OS7</name>
    <dbReference type="NCBI Taxonomy" id="637915"/>
    <lineage>
        <taxon>Archaea</taxon>
        <taxon>Methanobacteriati</taxon>
        <taxon>Methanobacteriota</taxon>
        <taxon>Methanomada group</taxon>
        <taxon>Methanococci</taxon>
        <taxon>Methanococcales</taxon>
        <taxon>Methanococcaceae</taxon>
        <taxon>Methanococcus</taxon>
    </lineage>
</organism>
<keyword evidence="6 9" id="KW-0769">Symport</keyword>
<dbReference type="Pfam" id="PF01235">
    <property type="entry name" value="Na_Ala_symp"/>
    <property type="match status" value="1"/>
</dbReference>
<evidence type="ECO:0000256" key="8">
    <source>
        <dbReference type="ARBA" id="ARBA00023136"/>
    </source>
</evidence>
<dbReference type="NCBIfam" id="TIGR00835">
    <property type="entry name" value="agcS"/>
    <property type="match status" value="1"/>
</dbReference>
<evidence type="ECO:0000256" key="9">
    <source>
        <dbReference type="RuleBase" id="RU363064"/>
    </source>
</evidence>
<dbReference type="PROSITE" id="PS00873">
    <property type="entry name" value="NA_ALANINE_SYMP"/>
    <property type="match status" value="1"/>
</dbReference>
<feature type="transmembrane region" description="Helical" evidence="9">
    <location>
        <begin position="306"/>
        <end position="325"/>
    </location>
</feature>
<feature type="transmembrane region" description="Helical" evidence="9">
    <location>
        <begin position="67"/>
        <end position="89"/>
    </location>
</feature>
<dbReference type="PRINTS" id="PR00175">
    <property type="entry name" value="NAALASMPORT"/>
</dbReference>
<evidence type="ECO:0000256" key="3">
    <source>
        <dbReference type="ARBA" id="ARBA00022448"/>
    </source>
</evidence>
<dbReference type="GeneID" id="37876108"/>
<keyword evidence="3 9" id="KW-0813">Transport</keyword>
<proteinExistence type="inferred from homology"/>
<evidence type="ECO:0000256" key="5">
    <source>
        <dbReference type="ARBA" id="ARBA00022692"/>
    </source>
</evidence>
<dbReference type="GO" id="GO:0005886">
    <property type="term" value="C:plasma membrane"/>
    <property type="evidence" value="ECO:0007669"/>
    <property type="project" value="UniProtKB-SubCell"/>
</dbReference>
<dbReference type="PANTHER" id="PTHR30330">
    <property type="entry name" value="AGSS FAMILY TRANSPORTER, SODIUM-ALANINE"/>
    <property type="match status" value="1"/>
</dbReference>
<feature type="transmembrane region" description="Helical" evidence="9">
    <location>
        <begin position="149"/>
        <end position="166"/>
    </location>
</feature>